<dbReference type="EMBL" id="VUJU01005356">
    <property type="protein sequence ID" value="KAF0751483.1"/>
    <property type="molecule type" value="Genomic_DNA"/>
</dbReference>
<feature type="non-terminal residue" evidence="1">
    <location>
        <position position="145"/>
    </location>
</feature>
<comment type="caution">
    <text evidence="1">The sequence shown here is derived from an EMBL/GenBank/DDBJ whole genome shotgun (WGS) entry which is preliminary data.</text>
</comment>
<sequence length="145" mass="16990">MANSATLIDIRFRFCTKDDVTSLINVAAYNFGSKDLGVESNSSIHDIIHIHVNFRKTARLMKPSEDFFYRSTRQNYLDLGVLPIRSLYKKIVIMFIFKRLIKKNSISFYINKRENIFYNIPVKYSKKSFGQSFVMLKILFIAELV</sequence>
<reference evidence="1 2" key="1">
    <citation type="submission" date="2019-08" db="EMBL/GenBank/DDBJ databases">
        <title>Whole genome of Aphis craccivora.</title>
        <authorList>
            <person name="Voronova N.V."/>
            <person name="Shulinski R.S."/>
            <person name="Bandarenka Y.V."/>
            <person name="Zhorov D.G."/>
            <person name="Warner D."/>
        </authorList>
    </citation>
    <scope>NUCLEOTIDE SEQUENCE [LARGE SCALE GENOMIC DNA]</scope>
    <source>
        <strain evidence="1">180601</strain>
        <tissue evidence="1">Whole Body</tissue>
    </source>
</reference>
<keyword evidence="2" id="KW-1185">Reference proteome</keyword>
<gene>
    <name evidence="1" type="ORF">FWK35_00026931</name>
</gene>
<accession>A0A6G0Y8Y3</accession>
<dbReference type="Proteomes" id="UP000478052">
    <property type="component" value="Unassembled WGS sequence"/>
</dbReference>
<organism evidence="1 2">
    <name type="scientific">Aphis craccivora</name>
    <name type="common">Cowpea aphid</name>
    <dbReference type="NCBI Taxonomy" id="307492"/>
    <lineage>
        <taxon>Eukaryota</taxon>
        <taxon>Metazoa</taxon>
        <taxon>Ecdysozoa</taxon>
        <taxon>Arthropoda</taxon>
        <taxon>Hexapoda</taxon>
        <taxon>Insecta</taxon>
        <taxon>Pterygota</taxon>
        <taxon>Neoptera</taxon>
        <taxon>Paraneoptera</taxon>
        <taxon>Hemiptera</taxon>
        <taxon>Sternorrhyncha</taxon>
        <taxon>Aphidomorpha</taxon>
        <taxon>Aphidoidea</taxon>
        <taxon>Aphididae</taxon>
        <taxon>Aphidini</taxon>
        <taxon>Aphis</taxon>
        <taxon>Aphis</taxon>
    </lineage>
</organism>
<dbReference type="AlphaFoldDB" id="A0A6G0Y8Y3"/>
<evidence type="ECO:0000313" key="2">
    <source>
        <dbReference type="Proteomes" id="UP000478052"/>
    </source>
</evidence>
<proteinExistence type="predicted"/>
<protein>
    <submittedName>
        <fullName evidence="1">Uncharacterized protein</fullName>
    </submittedName>
</protein>
<evidence type="ECO:0000313" key="1">
    <source>
        <dbReference type="EMBL" id="KAF0751483.1"/>
    </source>
</evidence>
<name>A0A6G0Y8Y3_APHCR</name>